<evidence type="ECO:0000256" key="28">
    <source>
        <dbReference type="SAM" id="Phobius"/>
    </source>
</evidence>
<evidence type="ECO:0000256" key="5">
    <source>
        <dbReference type="ARBA" id="ARBA00007739"/>
    </source>
</evidence>
<evidence type="ECO:0000256" key="10">
    <source>
        <dbReference type="ARBA" id="ARBA00022645"/>
    </source>
</evidence>
<dbReference type="AlphaFoldDB" id="A0A9J6RKH1"/>
<keyword evidence="20 28" id="KW-0472">Membrane</keyword>
<proteinExistence type="inferred from homology"/>
<evidence type="ECO:0000256" key="18">
    <source>
        <dbReference type="ARBA" id="ARBA00022984"/>
    </source>
</evidence>
<keyword evidence="12" id="KW-0328">Glycosyltransferase</keyword>
<dbReference type="Proteomes" id="UP001069090">
    <property type="component" value="Unassembled WGS sequence"/>
</dbReference>
<feature type="domain" description="Glycosyl transferase family 51" evidence="30">
    <location>
        <begin position="60"/>
        <end position="233"/>
    </location>
</feature>
<protein>
    <recommendedName>
        <fullName evidence="7">Penicillin-binding protein 1A</fullName>
        <ecNumber evidence="25">2.4.99.28</ecNumber>
        <ecNumber evidence="6">3.4.16.4</ecNumber>
    </recommendedName>
</protein>
<dbReference type="InterPro" id="IPR023346">
    <property type="entry name" value="Lysozyme-like_dom_sf"/>
</dbReference>
<keyword evidence="23" id="KW-0961">Cell wall biogenesis/degradation</keyword>
<evidence type="ECO:0000256" key="19">
    <source>
        <dbReference type="ARBA" id="ARBA00022989"/>
    </source>
</evidence>
<dbReference type="GO" id="GO:0030288">
    <property type="term" value="C:outer membrane-bounded periplasmic space"/>
    <property type="evidence" value="ECO:0007669"/>
    <property type="project" value="TreeGrafter"/>
</dbReference>
<dbReference type="EC" id="3.4.16.4" evidence="6"/>
<dbReference type="GO" id="GO:0005886">
    <property type="term" value="C:plasma membrane"/>
    <property type="evidence" value="ECO:0007669"/>
    <property type="project" value="UniProtKB-SubCell"/>
</dbReference>
<comment type="pathway">
    <text evidence="3">Cell wall biogenesis; peptidoglycan biosynthesis.</text>
</comment>
<evidence type="ECO:0000256" key="2">
    <source>
        <dbReference type="ARBA" id="ARBA00004249"/>
    </source>
</evidence>
<comment type="pathway">
    <text evidence="27">Glycan biosynthesis.</text>
</comment>
<dbReference type="NCBIfam" id="TIGR02074">
    <property type="entry name" value="PBP_1a_fam"/>
    <property type="match status" value="1"/>
</dbReference>
<dbReference type="Pfam" id="PF17092">
    <property type="entry name" value="PCB_OB"/>
    <property type="match status" value="1"/>
</dbReference>
<reference evidence="32 33" key="1">
    <citation type="submission" date="2022-12" db="EMBL/GenBank/DDBJ databases">
        <title>Dasania phycosphaerae sp. nov., isolated from particulate material of the south coast of Korea.</title>
        <authorList>
            <person name="Jiang Y."/>
        </authorList>
    </citation>
    <scope>NUCLEOTIDE SEQUENCE [LARGE SCALE GENOMIC DNA]</scope>
    <source>
        <strain evidence="32 33">GY-19</strain>
    </source>
</reference>
<evidence type="ECO:0000256" key="1">
    <source>
        <dbReference type="ARBA" id="ARBA00002624"/>
    </source>
</evidence>
<dbReference type="SUPFAM" id="SSF56601">
    <property type="entry name" value="beta-lactamase/transpeptidase-like"/>
    <property type="match status" value="1"/>
</dbReference>
<dbReference type="InterPro" id="IPR036950">
    <property type="entry name" value="PBP_transglycosylase"/>
</dbReference>
<keyword evidence="33" id="KW-1185">Reference proteome</keyword>
<name>A0A9J6RKH1_9GAMM</name>
<dbReference type="GO" id="GO:0009002">
    <property type="term" value="F:serine-type D-Ala-D-Ala carboxypeptidase activity"/>
    <property type="evidence" value="ECO:0007669"/>
    <property type="project" value="UniProtKB-EC"/>
</dbReference>
<evidence type="ECO:0000256" key="16">
    <source>
        <dbReference type="ARBA" id="ARBA00022960"/>
    </source>
</evidence>
<evidence type="ECO:0000256" key="25">
    <source>
        <dbReference type="ARBA" id="ARBA00044770"/>
    </source>
</evidence>
<evidence type="ECO:0000313" key="33">
    <source>
        <dbReference type="Proteomes" id="UP001069090"/>
    </source>
</evidence>
<evidence type="ECO:0000256" key="7">
    <source>
        <dbReference type="ARBA" id="ARBA00018638"/>
    </source>
</evidence>
<keyword evidence="16" id="KW-0133">Cell shape</keyword>
<evidence type="ECO:0000256" key="15">
    <source>
        <dbReference type="ARBA" id="ARBA00022801"/>
    </source>
</evidence>
<dbReference type="FunFam" id="1.10.3810.10:FF:000003">
    <property type="entry name" value="Penicillin-binding protein 1a"/>
    <property type="match status" value="1"/>
</dbReference>
<keyword evidence="14 28" id="KW-0812">Transmembrane</keyword>
<dbReference type="GO" id="GO:0008360">
    <property type="term" value="P:regulation of cell shape"/>
    <property type="evidence" value="ECO:0007669"/>
    <property type="project" value="UniProtKB-KW"/>
</dbReference>
<evidence type="ECO:0000256" key="13">
    <source>
        <dbReference type="ARBA" id="ARBA00022679"/>
    </source>
</evidence>
<comment type="similarity">
    <text evidence="4">In the C-terminal section; belongs to the transpeptidase family.</text>
</comment>
<dbReference type="Pfam" id="PF00905">
    <property type="entry name" value="Transpeptidase"/>
    <property type="match status" value="1"/>
</dbReference>
<dbReference type="Gene3D" id="1.10.3810.10">
    <property type="entry name" value="Biosynthetic peptidoglycan transglycosylase-like"/>
    <property type="match status" value="1"/>
</dbReference>
<dbReference type="GO" id="GO:0046677">
    <property type="term" value="P:response to antibiotic"/>
    <property type="evidence" value="ECO:0007669"/>
    <property type="project" value="UniProtKB-KW"/>
</dbReference>
<dbReference type="InterPro" id="IPR001460">
    <property type="entry name" value="PCN-bd_Tpept"/>
</dbReference>
<comment type="subcellular location">
    <subcellularLocation>
        <location evidence="2">Cell inner membrane</location>
        <topology evidence="2">Single-pass type II membrane protein</topology>
    </subcellularLocation>
</comment>
<feature type="transmembrane region" description="Helical" evidence="28">
    <location>
        <begin position="12"/>
        <end position="33"/>
    </location>
</feature>
<keyword evidence="21" id="KW-0046">Antibiotic resistance</keyword>
<evidence type="ECO:0000256" key="8">
    <source>
        <dbReference type="ARBA" id="ARBA00022475"/>
    </source>
</evidence>
<dbReference type="SUPFAM" id="SSF53955">
    <property type="entry name" value="Lysozyme-like"/>
    <property type="match status" value="1"/>
</dbReference>
<organism evidence="32 33">
    <name type="scientific">Dasania phycosphaerae</name>
    <dbReference type="NCBI Taxonomy" id="2950436"/>
    <lineage>
        <taxon>Bacteria</taxon>
        <taxon>Pseudomonadati</taxon>
        <taxon>Pseudomonadota</taxon>
        <taxon>Gammaproteobacteria</taxon>
        <taxon>Cellvibrionales</taxon>
        <taxon>Spongiibacteraceae</taxon>
        <taxon>Dasania</taxon>
    </lineage>
</organism>
<evidence type="ECO:0000256" key="27">
    <source>
        <dbReference type="ARBA" id="ARBA00060592"/>
    </source>
</evidence>
<keyword evidence="8" id="KW-1003">Cell membrane</keyword>
<dbReference type="Gene3D" id="3.40.710.10">
    <property type="entry name" value="DD-peptidase/beta-lactamase superfamily"/>
    <property type="match status" value="2"/>
</dbReference>
<comment type="function">
    <text evidence="1">Cell wall formation. Synthesis of cross-linked peptidoglycan from the lipid intermediates. The enzyme has a penicillin-insensitive transglycosylase N-terminal domain (formation of linear glycan strands) and a penicillin-sensitive transpeptidase C-terminal domain (cross-linking of the peptide subunits).</text>
</comment>
<dbReference type="InterPro" id="IPR001264">
    <property type="entry name" value="Glyco_trans_51"/>
</dbReference>
<feature type="domain" description="Penicillin-binding protein transpeptidase" evidence="29">
    <location>
        <begin position="434"/>
        <end position="694"/>
    </location>
</feature>
<evidence type="ECO:0000256" key="4">
    <source>
        <dbReference type="ARBA" id="ARBA00007090"/>
    </source>
</evidence>
<gene>
    <name evidence="32" type="ORF">O0V09_06530</name>
</gene>
<evidence type="ECO:0000259" key="31">
    <source>
        <dbReference type="Pfam" id="PF17092"/>
    </source>
</evidence>
<evidence type="ECO:0000256" key="17">
    <source>
        <dbReference type="ARBA" id="ARBA00022968"/>
    </source>
</evidence>
<dbReference type="EC" id="2.4.99.28" evidence="25"/>
<keyword evidence="18" id="KW-0573">Peptidoglycan synthesis</keyword>
<evidence type="ECO:0000259" key="30">
    <source>
        <dbReference type="Pfam" id="PF00912"/>
    </source>
</evidence>
<comment type="catalytic activity">
    <reaction evidence="24">
        <text>Preferential cleavage: (Ac)2-L-Lys-D-Ala-|-D-Ala. Also transpeptidation of peptidyl-alanyl moieties that are N-acyl substituents of D-alanine.</text>
        <dbReference type="EC" id="3.4.16.4"/>
    </reaction>
</comment>
<evidence type="ECO:0000313" key="32">
    <source>
        <dbReference type="EMBL" id="MCZ0864849.1"/>
    </source>
</evidence>
<evidence type="ECO:0000256" key="22">
    <source>
        <dbReference type="ARBA" id="ARBA00023268"/>
    </source>
</evidence>
<evidence type="ECO:0000256" key="6">
    <source>
        <dbReference type="ARBA" id="ARBA00012448"/>
    </source>
</evidence>
<dbReference type="InterPro" id="IPR050396">
    <property type="entry name" value="Glycosyltr_51/Transpeptidase"/>
</dbReference>
<evidence type="ECO:0000256" key="26">
    <source>
        <dbReference type="ARBA" id="ARBA00049902"/>
    </source>
</evidence>
<evidence type="ECO:0000256" key="21">
    <source>
        <dbReference type="ARBA" id="ARBA00023251"/>
    </source>
</evidence>
<keyword evidence="13" id="KW-0808">Transferase</keyword>
<dbReference type="PANTHER" id="PTHR32282:SF27">
    <property type="entry name" value="PENICILLIN-BINDING PROTEIN 1A"/>
    <property type="match status" value="1"/>
</dbReference>
<dbReference type="PANTHER" id="PTHR32282">
    <property type="entry name" value="BINDING PROTEIN TRANSPEPTIDASE, PUTATIVE-RELATED"/>
    <property type="match status" value="1"/>
</dbReference>
<accession>A0A9J6RKH1</accession>
<evidence type="ECO:0000256" key="12">
    <source>
        <dbReference type="ARBA" id="ARBA00022676"/>
    </source>
</evidence>
<dbReference type="GO" id="GO:0006508">
    <property type="term" value="P:proteolysis"/>
    <property type="evidence" value="ECO:0007669"/>
    <property type="project" value="UniProtKB-KW"/>
</dbReference>
<dbReference type="InterPro" id="IPR031376">
    <property type="entry name" value="PCB_OB"/>
</dbReference>
<keyword evidence="17" id="KW-0735">Signal-anchor</keyword>
<feature type="domain" description="Penicillin-binding protein OB-like" evidence="31">
    <location>
        <begin position="320"/>
        <end position="429"/>
    </location>
</feature>
<evidence type="ECO:0000256" key="11">
    <source>
        <dbReference type="ARBA" id="ARBA00022670"/>
    </source>
</evidence>
<keyword evidence="15" id="KW-0378">Hydrolase</keyword>
<evidence type="ECO:0000256" key="24">
    <source>
        <dbReference type="ARBA" id="ARBA00034000"/>
    </source>
</evidence>
<keyword evidence="19 28" id="KW-1133">Transmembrane helix</keyword>
<evidence type="ECO:0000256" key="14">
    <source>
        <dbReference type="ARBA" id="ARBA00022692"/>
    </source>
</evidence>
<sequence length="810" mass="89038">MSQITKFARIALWLALAGFAGATLIIASAFLYLSPNLPPVEALRDVKLQTPLRIYTQDHALIGEFGEKRRTPVDFEDIPPLLISAVLAAEDDRFYDHHGVDIKGLLRAASQLLMTGSIQTGGSTITMQVAKNYFLSHERTFSRKFNEIFLALQIEQELSKEEILELYLNKIFLGKRAYGIEAAAQVYYGKTIKDLELNQLAMLAGLPKGPSSLNPIANPSRAIIRRNWILGRMLELGYINNQDYQIAIAKPISASTHGTQLDVSAAYVAELAHQEMLKRYGRNAYTEGYSVYTTIKAPLQNKAQQAVVDGLLAYDERHGYRGPEQQLIPKEGEDSLSLWQKTLSNTPALGGLIPAVIIQVNDEGFDALLNSGETVTVAWQPQLAKTRSYVTVNSRSAPYQSPQDFLAIGDLIRLKKGDHNLWQLSQLPAAQAALVSLDSSNGAILSLVGGFDYQQSKFNRVSQAARQPGSNFKPFIYTAALEKGYTPATLINDAPIVFEDASLENTWRPTNSSGKFLGPTRLRQALYQSRNLVSIRLLRSLGINHTIDYISRFGFDTEQLPRDLSLALGSHSVTPMSIVSAYSAIANGGYKVNPYIVERIVSLDGSILFEAKPDTVCTSCEKEKKPAATEELATLEDILQQDAPLPPAQRIIEPRTAYLIDSMMRDVVKKGTGRKALALRRNDLAGKTGTTNGPTDAWFSGYGGGVVTTAWLGFDNNALLGRREYGGSAALPIWIDFMSLALKGQPEVNPVQPEGIVTVKIDPDTGLLAKPGQSNAIFEYFRAENTPKRGSEDNSSPSDIFNEALREDIF</sequence>
<evidence type="ECO:0000259" key="29">
    <source>
        <dbReference type="Pfam" id="PF00905"/>
    </source>
</evidence>
<dbReference type="GO" id="GO:0008955">
    <property type="term" value="F:peptidoglycan glycosyltransferase activity"/>
    <property type="evidence" value="ECO:0007669"/>
    <property type="project" value="UniProtKB-EC"/>
</dbReference>
<dbReference type="EMBL" id="JAPTGG010000004">
    <property type="protein sequence ID" value="MCZ0864849.1"/>
    <property type="molecule type" value="Genomic_DNA"/>
</dbReference>
<comment type="catalytic activity">
    <reaction evidence="26">
        <text>[GlcNAc-(1-&gt;4)-Mur2Ac(oyl-L-Ala-gamma-D-Glu-L-Lys-D-Ala-D-Ala)](n)-di-trans,octa-cis-undecaprenyl diphosphate + beta-D-GlcNAc-(1-&gt;4)-Mur2Ac(oyl-L-Ala-gamma-D-Glu-L-Lys-D-Ala-D-Ala)-di-trans,octa-cis-undecaprenyl diphosphate = [GlcNAc-(1-&gt;4)-Mur2Ac(oyl-L-Ala-gamma-D-Glu-L-Lys-D-Ala-D-Ala)](n+1)-di-trans,octa-cis-undecaprenyl diphosphate + di-trans,octa-cis-undecaprenyl diphosphate + H(+)</text>
        <dbReference type="Rhea" id="RHEA:23708"/>
        <dbReference type="Rhea" id="RHEA-COMP:9602"/>
        <dbReference type="Rhea" id="RHEA-COMP:9603"/>
        <dbReference type="ChEBI" id="CHEBI:15378"/>
        <dbReference type="ChEBI" id="CHEBI:58405"/>
        <dbReference type="ChEBI" id="CHEBI:60033"/>
        <dbReference type="ChEBI" id="CHEBI:78435"/>
        <dbReference type="EC" id="2.4.99.28"/>
    </reaction>
</comment>
<evidence type="ECO:0000256" key="23">
    <source>
        <dbReference type="ARBA" id="ARBA00023316"/>
    </source>
</evidence>
<evidence type="ECO:0000256" key="20">
    <source>
        <dbReference type="ARBA" id="ARBA00023136"/>
    </source>
</evidence>
<keyword evidence="22" id="KW-0511">Multifunctional enzyme</keyword>
<comment type="caution">
    <text evidence="32">The sequence shown here is derived from an EMBL/GenBank/DDBJ whole genome shotgun (WGS) entry which is preliminary data.</text>
</comment>
<dbReference type="InterPro" id="IPR012338">
    <property type="entry name" value="Beta-lactam/transpept-like"/>
</dbReference>
<dbReference type="RefSeq" id="WP_258331002.1">
    <property type="nucleotide sequence ID" value="NZ_JAPTGG010000004.1"/>
</dbReference>
<keyword evidence="10" id="KW-0121">Carboxypeptidase</keyword>
<keyword evidence="9" id="KW-0997">Cell inner membrane</keyword>
<evidence type="ECO:0000256" key="3">
    <source>
        <dbReference type="ARBA" id="ARBA00004752"/>
    </source>
</evidence>
<dbReference type="Pfam" id="PF00912">
    <property type="entry name" value="Transgly"/>
    <property type="match status" value="1"/>
</dbReference>
<comment type="similarity">
    <text evidence="5">In the N-terminal section; belongs to the glycosyltransferase 51 family.</text>
</comment>
<dbReference type="GO" id="GO:0008658">
    <property type="term" value="F:penicillin binding"/>
    <property type="evidence" value="ECO:0007669"/>
    <property type="project" value="InterPro"/>
</dbReference>
<keyword evidence="11" id="KW-0645">Protease</keyword>
<dbReference type="GO" id="GO:0009252">
    <property type="term" value="P:peptidoglycan biosynthetic process"/>
    <property type="evidence" value="ECO:0007669"/>
    <property type="project" value="UniProtKB-KW"/>
</dbReference>
<evidence type="ECO:0000256" key="9">
    <source>
        <dbReference type="ARBA" id="ARBA00022519"/>
    </source>
</evidence>
<dbReference type="GO" id="GO:0071555">
    <property type="term" value="P:cell wall organization"/>
    <property type="evidence" value="ECO:0007669"/>
    <property type="project" value="UniProtKB-KW"/>
</dbReference>